<dbReference type="AlphaFoldDB" id="X1V286"/>
<accession>X1V286</accession>
<gene>
    <name evidence="1" type="ORF">S12H4_31535</name>
</gene>
<proteinExistence type="predicted"/>
<comment type="caution">
    <text evidence="1">The sequence shown here is derived from an EMBL/GenBank/DDBJ whole genome shotgun (WGS) entry which is preliminary data.</text>
</comment>
<feature type="non-terminal residue" evidence="1">
    <location>
        <position position="1"/>
    </location>
</feature>
<evidence type="ECO:0008006" key="2">
    <source>
        <dbReference type="Google" id="ProtNLM"/>
    </source>
</evidence>
<dbReference type="SUPFAM" id="SSF81891">
    <property type="entry name" value="Poly A polymerase C-terminal region-like"/>
    <property type="match status" value="1"/>
</dbReference>
<sequence length="181" mass="20489">GPDQKQTDLAIKVLQHLPKKVDFPLALAAFLAAVDTDSAMQLFKLLKPSNAHKKHLKFLLTNRNILLNADISLAKFKLLLAEPYFHDLYAYQWAIQKAQDKTTTPLAAIKKRALTLKGKQLKPKPLLTGHDIIALGVRPGPMVGLAAEEMYIAQLSEQLHTAEDARKWVKWWLEKHEQLEQ</sequence>
<reference evidence="1" key="1">
    <citation type="journal article" date="2014" name="Front. Microbiol.">
        <title>High frequency of phylogenetically diverse reductive dehalogenase-homologous genes in deep subseafloor sedimentary metagenomes.</title>
        <authorList>
            <person name="Kawai M."/>
            <person name="Futagami T."/>
            <person name="Toyoda A."/>
            <person name="Takaki Y."/>
            <person name="Nishi S."/>
            <person name="Hori S."/>
            <person name="Arai W."/>
            <person name="Tsubouchi T."/>
            <person name="Morono Y."/>
            <person name="Uchiyama I."/>
            <person name="Ito T."/>
            <person name="Fujiyama A."/>
            <person name="Inagaki F."/>
            <person name="Takami H."/>
        </authorList>
    </citation>
    <scope>NUCLEOTIDE SEQUENCE</scope>
    <source>
        <strain evidence="1">Expedition CK06-06</strain>
    </source>
</reference>
<organism evidence="1">
    <name type="scientific">marine sediment metagenome</name>
    <dbReference type="NCBI Taxonomy" id="412755"/>
    <lineage>
        <taxon>unclassified sequences</taxon>
        <taxon>metagenomes</taxon>
        <taxon>ecological metagenomes</taxon>
    </lineage>
</organism>
<dbReference type="EMBL" id="BARW01018419">
    <property type="protein sequence ID" value="GAI98744.1"/>
    <property type="molecule type" value="Genomic_DNA"/>
</dbReference>
<evidence type="ECO:0000313" key="1">
    <source>
        <dbReference type="EMBL" id="GAI98744.1"/>
    </source>
</evidence>
<name>X1V286_9ZZZZ</name>
<dbReference type="Gene3D" id="1.10.3090.10">
    <property type="entry name" value="cca-adding enzyme, domain 2"/>
    <property type="match status" value="1"/>
</dbReference>
<protein>
    <recommendedName>
        <fullName evidence="2">CCA-adding enzyme C-terminal domain-containing protein</fullName>
    </recommendedName>
</protein>